<keyword evidence="3" id="KW-0645">Protease</keyword>
<dbReference type="PANTHER" id="PTHR13683">
    <property type="entry name" value="ASPARTYL PROTEASES"/>
    <property type="match status" value="1"/>
</dbReference>
<dbReference type="InterPro" id="IPR032799">
    <property type="entry name" value="TAXi_C"/>
</dbReference>
<dbReference type="InterPro" id="IPR001461">
    <property type="entry name" value="Aspartic_peptidase_A1"/>
</dbReference>
<dbReference type="OrthoDB" id="771136at2759"/>
<feature type="domain" description="Peptidase A1" evidence="2">
    <location>
        <begin position="1"/>
        <end position="144"/>
    </location>
</feature>
<dbReference type="GO" id="GO:0006508">
    <property type="term" value="P:proteolysis"/>
    <property type="evidence" value="ECO:0007669"/>
    <property type="project" value="UniProtKB-KW"/>
</dbReference>
<keyword evidence="3" id="KW-0378">Hydrolase</keyword>
<organism evidence="3 4">
    <name type="scientific">Actinidia rufa</name>
    <dbReference type="NCBI Taxonomy" id="165716"/>
    <lineage>
        <taxon>Eukaryota</taxon>
        <taxon>Viridiplantae</taxon>
        <taxon>Streptophyta</taxon>
        <taxon>Embryophyta</taxon>
        <taxon>Tracheophyta</taxon>
        <taxon>Spermatophyta</taxon>
        <taxon>Magnoliopsida</taxon>
        <taxon>eudicotyledons</taxon>
        <taxon>Gunneridae</taxon>
        <taxon>Pentapetalae</taxon>
        <taxon>asterids</taxon>
        <taxon>Ericales</taxon>
        <taxon>Actinidiaceae</taxon>
        <taxon>Actinidia</taxon>
    </lineage>
</organism>
<keyword evidence="4" id="KW-1185">Reference proteome</keyword>
<name>A0A7J0GUM7_9ERIC</name>
<dbReference type="GO" id="GO:0004190">
    <property type="term" value="F:aspartic-type endopeptidase activity"/>
    <property type="evidence" value="ECO:0007669"/>
    <property type="project" value="InterPro"/>
</dbReference>
<gene>
    <name evidence="3" type="ORF">Acr_24g0007300</name>
</gene>
<dbReference type="PANTHER" id="PTHR13683:SF768">
    <property type="entry name" value="EUKARYOTIC ASPARTYL PROTEASE FAMILY PROTEIN"/>
    <property type="match status" value="1"/>
</dbReference>
<evidence type="ECO:0000313" key="3">
    <source>
        <dbReference type="EMBL" id="GFZ14540.1"/>
    </source>
</evidence>
<evidence type="ECO:0000259" key="2">
    <source>
        <dbReference type="PROSITE" id="PS51767"/>
    </source>
</evidence>
<dbReference type="Gene3D" id="2.40.70.10">
    <property type="entry name" value="Acid Proteases"/>
    <property type="match status" value="1"/>
</dbReference>
<dbReference type="AlphaFoldDB" id="A0A7J0GUM7"/>
<protein>
    <submittedName>
        <fullName evidence="3">Eukaryotic aspartyl protease family protein</fullName>
    </submittedName>
</protein>
<comment type="caution">
    <text evidence="3">The sequence shown here is derived from an EMBL/GenBank/DDBJ whole genome shotgun (WGS) entry which is preliminary data.</text>
</comment>
<dbReference type="Proteomes" id="UP000585474">
    <property type="component" value="Unassembled WGS sequence"/>
</dbReference>
<dbReference type="InterPro" id="IPR021109">
    <property type="entry name" value="Peptidase_aspartic_dom_sf"/>
</dbReference>
<comment type="similarity">
    <text evidence="1">Belongs to the peptidase A1 family.</text>
</comment>
<sequence>MSAYRSSVRFVLRFRILAKLLFHYYLRAHYNIILKTVKVGRDDLQLPTDIFDADTGTSMVVDSGTTLAYLADELYNPLITKVLAGQPDLELHTVDQQFTCFQFTKNVDDGFPAVTFGFENSLSLTVYPHEYLFEIRVSNLRFRS</sequence>
<reference evidence="3 4" key="1">
    <citation type="submission" date="2019-07" db="EMBL/GenBank/DDBJ databases">
        <title>De Novo Assembly of kiwifruit Actinidia rufa.</title>
        <authorList>
            <person name="Sugita-Konishi S."/>
            <person name="Sato K."/>
            <person name="Mori E."/>
            <person name="Abe Y."/>
            <person name="Kisaki G."/>
            <person name="Hamano K."/>
            <person name="Suezawa K."/>
            <person name="Otani M."/>
            <person name="Fukuda T."/>
            <person name="Manabe T."/>
            <person name="Gomi K."/>
            <person name="Tabuchi M."/>
            <person name="Akimitsu K."/>
            <person name="Kataoka I."/>
        </authorList>
    </citation>
    <scope>NUCLEOTIDE SEQUENCE [LARGE SCALE GENOMIC DNA]</scope>
    <source>
        <strain evidence="4">cv. Fuchu</strain>
    </source>
</reference>
<dbReference type="Pfam" id="PF14541">
    <property type="entry name" value="TAXi_C"/>
    <property type="match status" value="1"/>
</dbReference>
<proteinExistence type="inferred from homology"/>
<accession>A0A7J0GUM7</accession>
<evidence type="ECO:0000256" key="1">
    <source>
        <dbReference type="ARBA" id="ARBA00007447"/>
    </source>
</evidence>
<dbReference type="InterPro" id="IPR033121">
    <property type="entry name" value="PEPTIDASE_A1"/>
</dbReference>
<dbReference type="EMBL" id="BJWL01000024">
    <property type="protein sequence ID" value="GFZ14540.1"/>
    <property type="molecule type" value="Genomic_DNA"/>
</dbReference>
<evidence type="ECO:0000313" key="4">
    <source>
        <dbReference type="Proteomes" id="UP000585474"/>
    </source>
</evidence>
<dbReference type="SUPFAM" id="SSF50630">
    <property type="entry name" value="Acid proteases"/>
    <property type="match status" value="1"/>
</dbReference>
<dbReference type="PROSITE" id="PS51767">
    <property type="entry name" value="PEPTIDASE_A1"/>
    <property type="match status" value="1"/>
</dbReference>